<dbReference type="CDD" id="cd00712">
    <property type="entry name" value="AsnB"/>
    <property type="match status" value="1"/>
</dbReference>
<proteinExistence type="inferred from homology"/>
<dbReference type="Gene3D" id="3.60.20.10">
    <property type="entry name" value="Glutamine Phosphoribosylpyrophosphate, subunit 1, domain 1"/>
    <property type="match status" value="1"/>
</dbReference>
<dbReference type="PIRSF" id="PIRSF001589">
    <property type="entry name" value="Asn_synthetase_glu-h"/>
    <property type="match status" value="1"/>
</dbReference>
<protein>
    <recommendedName>
        <fullName evidence="3">asparagine synthase (glutamine-hydrolyzing)</fullName>
        <ecNumber evidence="3">6.3.5.4</ecNumber>
    </recommendedName>
</protein>
<evidence type="ECO:0000256" key="2">
    <source>
        <dbReference type="ARBA" id="ARBA00005752"/>
    </source>
</evidence>
<feature type="binding site" evidence="9">
    <location>
        <position position="97"/>
    </location>
    <ligand>
        <name>L-glutamine</name>
        <dbReference type="ChEBI" id="CHEBI:58359"/>
    </ligand>
</feature>
<keyword evidence="8" id="KW-0061">Asparagine biosynthesis</keyword>
<keyword evidence="4 9" id="KW-0547">Nucleotide-binding</keyword>
<keyword evidence="6 8" id="KW-0315">Glutamine amidotransferase</keyword>
<dbReference type="InterPro" id="IPR006426">
    <property type="entry name" value="Asn_synth_AEB"/>
</dbReference>
<dbReference type="GO" id="GO:0005524">
    <property type="term" value="F:ATP binding"/>
    <property type="evidence" value="ECO:0007669"/>
    <property type="project" value="UniProtKB-KW"/>
</dbReference>
<comment type="pathway">
    <text evidence="1">Amino-acid biosynthesis; L-asparagine biosynthesis; L-asparagine from L-aspartate (L-Gln route): step 1/1.</text>
</comment>
<dbReference type="EC" id="6.3.5.4" evidence="3"/>
<name>A0A1F8FBS8_9BACT</name>
<dbReference type="GO" id="GO:0006529">
    <property type="term" value="P:asparagine biosynthetic process"/>
    <property type="evidence" value="ECO:0007669"/>
    <property type="project" value="UniProtKB-KW"/>
</dbReference>
<evidence type="ECO:0000256" key="6">
    <source>
        <dbReference type="ARBA" id="ARBA00022962"/>
    </source>
</evidence>
<dbReference type="InterPro" id="IPR001962">
    <property type="entry name" value="Asn_synthase"/>
</dbReference>
<evidence type="ECO:0000313" key="11">
    <source>
        <dbReference type="EMBL" id="OGN10615.1"/>
    </source>
</evidence>
<reference evidence="11 12" key="1">
    <citation type="journal article" date="2016" name="Nat. Commun.">
        <title>Thousands of microbial genomes shed light on interconnected biogeochemical processes in an aquifer system.</title>
        <authorList>
            <person name="Anantharaman K."/>
            <person name="Brown C.T."/>
            <person name="Hug L.A."/>
            <person name="Sharon I."/>
            <person name="Castelle C.J."/>
            <person name="Probst A.J."/>
            <person name="Thomas B.C."/>
            <person name="Singh A."/>
            <person name="Wilkins M.J."/>
            <person name="Karaoz U."/>
            <person name="Brodie E.L."/>
            <person name="Williams K.H."/>
            <person name="Hubbard S.S."/>
            <person name="Banfield J.F."/>
        </authorList>
    </citation>
    <scope>NUCLEOTIDE SEQUENCE [LARGE SCALE GENOMIC DNA]</scope>
</reference>
<dbReference type="InterPro" id="IPR033738">
    <property type="entry name" value="AsnB_N"/>
</dbReference>
<dbReference type="InterPro" id="IPR029055">
    <property type="entry name" value="Ntn_hydrolases_N"/>
</dbReference>
<evidence type="ECO:0000256" key="9">
    <source>
        <dbReference type="PIRSR" id="PIRSR001589-2"/>
    </source>
</evidence>
<dbReference type="CDD" id="cd01991">
    <property type="entry name" value="Asn_synthase_B_C"/>
    <property type="match status" value="1"/>
</dbReference>
<dbReference type="SUPFAM" id="SSF56235">
    <property type="entry name" value="N-terminal nucleophile aminohydrolases (Ntn hydrolases)"/>
    <property type="match status" value="1"/>
</dbReference>
<evidence type="ECO:0000259" key="10">
    <source>
        <dbReference type="PROSITE" id="PS51278"/>
    </source>
</evidence>
<evidence type="ECO:0000256" key="1">
    <source>
        <dbReference type="ARBA" id="ARBA00005187"/>
    </source>
</evidence>
<comment type="catalytic activity">
    <reaction evidence="7">
        <text>L-aspartate + L-glutamine + ATP + H2O = L-asparagine + L-glutamate + AMP + diphosphate + H(+)</text>
        <dbReference type="Rhea" id="RHEA:12228"/>
        <dbReference type="ChEBI" id="CHEBI:15377"/>
        <dbReference type="ChEBI" id="CHEBI:15378"/>
        <dbReference type="ChEBI" id="CHEBI:29985"/>
        <dbReference type="ChEBI" id="CHEBI:29991"/>
        <dbReference type="ChEBI" id="CHEBI:30616"/>
        <dbReference type="ChEBI" id="CHEBI:33019"/>
        <dbReference type="ChEBI" id="CHEBI:58048"/>
        <dbReference type="ChEBI" id="CHEBI:58359"/>
        <dbReference type="ChEBI" id="CHEBI:456215"/>
        <dbReference type="EC" id="6.3.5.4"/>
    </reaction>
</comment>
<accession>A0A1F8FBS8</accession>
<evidence type="ECO:0000313" key="12">
    <source>
        <dbReference type="Proteomes" id="UP000177167"/>
    </source>
</evidence>
<feature type="active site" description="For GATase activity" evidence="8">
    <location>
        <position position="2"/>
    </location>
</feature>
<dbReference type="InterPro" id="IPR014729">
    <property type="entry name" value="Rossmann-like_a/b/a_fold"/>
</dbReference>
<dbReference type="GO" id="GO:0005829">
    <property type="term" value="C:cytosol"/>
    <property type="evidence" value="ECO:0007669"/>
    <property type="project" value="TreeGrafter"/>
</dbReference>
<dbReference type="AlphaFoldDB" id="A0A1F8FBS8"/>
<dbReference type="Proteomes" id="UP000177167">
    <property type="component" value="Unassembled WGS sequence"/>
</dbReference>
<evidence type="ECO:0000256" key="5">
    <source>
        <dbReference type="ARBA" id="ARBA00022840"/>
    </source>
</evidence>
<feature type="domain" description="Glutamine amidotransferase type-2" evidence="10">
    <location>
        <begin position="2"/>
        <end position="211"/>
    </location>
</feature>
<comment type="caution">
    <text evidence="11">The sequence shown here is derived from an EMBL/GenBank/DDBJ whole genome shotgun (WGS) entry which is preliminary data.</text>
</comment>
<dbReference type="GO" id="GO:0004066">
    <property type="term" value="F:asparagine synthase (glutamine-hydrolyzing) activity"/>
    <property type="evidence" value="ECO:0007669"/>
    <property type="project" value="UniProtKB-EC"/>
</dbReference>
<organism evidence="11 12">
    <name type="scientific">Candidatus Yanofskybacteria bacterium RIFCSPHIGHO2_02_FULL_41_11</name>
    <dbReference type="NCBI Taxonomy" id="1802675"/>
    <lineage>
        <taxon>Bacteria</taxon>
        <taxon>Candidatus Yanofskyibacteriota</taxon>
    </lineage>
</organism>
<keyword evidence="8" id="KW-0028">Amino-acid biosynthesis</keyword>
<dbReference type="InterPro" id="IPR017932">
    <property type="entry name" value="GATase_2_dom"/>
</dbReference>
<gene>
    <name evidence="11" type="ORF">A3J46_05400</name>
</gene>
<dbReference type="PROSITE" id="PS51278">
    <property type="entry name" value="GATASE_TYPE_2"/>
    <property type="match status" value="1"/>
</dbReference>
<dbReference type="InterPro" id="IPR051786">
    <property type="entry name" value="ASN_synthetase/amidase"/>
</dbReference>
<evidence type="ECO:0000256" key="8">
    <source>
        <dbReference type="PIRSR" id="PIRSR001589-1"/>
    </source>
</evidence>
<evidence type="ECO:0000256" key="4">
    <source>
        <dbReference type="ARBA" id="ARBA00022741"/>
    </source>
</evidence>
<evidence type="ECO:0000256" key="3">
    <source>
        <dbReference type="ARBA" id="ARBA00012737"/>
    </source>
</evidence>
<keyword evidence="5 9" id="KW-0067">ATP-binding</keyword>
<dbReference type="PANTHER" id="PTHR43284:SF1">
    <property type="entry name" value="ASPARAGINE SYNTHETASE"/>
    <property type="match status" value="1"/>
</dbReference>
<evidence type="ECO:0000256" key="7">
    <source>
        <dbReference type="ARBA" id="ARBA00048741"/>
    </source>
</evidence>
<dbReference type="Gene3D" id="3.40.50.620">
    <property type="entry name" value="HUPs"/>
    <property type="match status" value="1"/>
</dbReference>
<dbReference type="PANTHER" id="PTHR43284">
    <property type="entry name" value="ASPARAGINE SYNTHETASE (GLUTAMINE-HYDROLYZING)"/>
    <property type="match status" value="1"/>
</dbReference>
<dbReference type="SUPFAM" id="SSF52402">
    <property type="entry name" value="Adenine nucleotide alpha hydrolases-like"/>
    <property type="match status" value="1"/>
</dbReference>
<comment type="similarity">
    <text evidence="2">Belongs to the asparagine synthetase family.</text>
</comment>
<dbReference type="Pfam" id="PF13537">
    <property type="entry name" value="GATase_7"/>
    <property type="match status" value="1"/>
</dbReference>
<sequence>MCGIAGIIENKGKEVSKANLKRMTDSVAHRGPDDEGVFLNGNIGLGHRRLSIIDVSSAGHQPMPNKDRTLWITFNGEIYNYIELKKKLGGKYQTSTDTEVILAYYEKWGADCVKKFNGIFAFAIWDDNKKILFCARDHLGVKPFYYMHKNGVFYFASEIKAILAVVKSKIEPNDSIIYDYLAYGYYHHSNQTFFKDICQIPAGHTLILKNRNIKIENYWNLPEKIINRKNTGGQDVAEEFAEILKNSVKIQLRSDVPVGMQLSGGLDSSLVVSMANKITGGQKNFRLFSFVYGKHKDIEKPYMEALAKRIGWDLEFFEILPSDLQNYMGSMVKSQDEPFPGLPTLGLHVLAEFSRKNKIPVILGGQGGDEIGAGYEYYMGAYLLDVAQRHGPDTATAELISYENLHSFKKNDHSKFLLNTVNSYLASGTSQDGTSFAKPEILNKDFASRSAGPRFLFPAPFNSHLQNMQYRDIFHTKLPRVLHSADRAAMAYGVEQRVPLIDYRLVELGLGAPAFQKIRNGVQRFFMRKAAQKILPLYVRNAPKRSVPSPQRNWFKTELRPWVLSVFSSKLLKEHGYLDQEKVLEEYRRYCQTPGVPPNSFHIWQWLHLEHWLKEYFD</sequence>
<dbReference type="Pfam" id="PF00733">
    <property type="entry name" value="Asn_synthase"/>
    <property type="match status" value="1"/>
</dbReference>
<dbReference type="NCBIfam" id="TIGR01536">
    <property type="entry name" value="asn_synth_AEB"/>
    <property type="match status" value="1"/>
</dbReference>
<dbReference type="EMBL" id="MGJP01000003">
    <property type="protein sequence ID" value="OGN10615.1"/>
    <property type="molecule type" value="Genomic_DNA"/>
</dbReference>